<evidence type="ECO:0000313" key="3">
    <source>
        <dbReference type="Proteomes" id="UP000275772"/>
    </source>
</evidence>
<dbReference type="Proteomes" id="UP000275772">
    <property type="component" value="Unassembled WGS sequence"/>
</dbReference>
<evidence type="ECO:0000313" key="2">
    <source>
        <dbReference type="EMBL" id="SZF05645.1"/>
    </source>
</evidence>
<gene>
    <name evidence="2" type="ORF">BLGHR1_16448</name>
</gene>
<accession>A0A383V1D6</accession>
<evidence type="ECO:0000256" key="1">
    <source>
        <dbReference type="SAM" id="SignalP"/>
    </source>
</evidence>
<dbReference type="VEuPathDB" id="FungiDB:BLGHR1_16448"/>
<name>A0A383V1D6_BLUHO</name>
<reference evidence="2 3" key="1">
    <citation type="submission" date="2017-11" db="EMBL/GenBank/DDBJ databases">
        <authorList>
            <person name="Kracher B."/>
        </authorList>
    </citation>
    <scope>NUCLEOTIDE SEQUENCE [LARGE SCALE GENOMIC DNA]</scope>
    <source>
        <strain evidence="2 3">RACE1</strain>
    </source>
</reference>
<keyword evidence="1" id="KW-0732">Signal</keyword>
<dbReference type="EMBL" id="UNSH01000081">
    <property type="protein sequence ID" value="SZF05645.1"/>
    <property type="molecule type" value="Genomic_DNA"/>
</dbReference>
<sequence length="123" mass="13498">MQIFSLISFVAFLSHLVPAFAASNYLCHHVVLDGRHIQASLDYAYNYQMGQAVGEYGRNELFAIGTYPASYTTINGEIKIQITTGVTKNKKILYVRATSGDKEVKCRATDLPATGYTEGPPST</sequence>
<feature type="chain" id="PRO_5016649381" evidence="1">
    <location>
        <begin position="22"/>
        <end position="123"/>
    </location>
</feature>
<feature type="signal peptide" evidence="1">
    <location>
        <begin position="1"/>
        <end position="21"/>
    </location>
</feature>
<organism evidence="2 3">
    <name type="scientific">Blumeria hordei</name>
    <name type="common">Barley powdery mildew</name>
    <name type="synonym">Blumeria graminis f. sp. hordei</name>
    <dbReference type="NCBI Taxonomy" id="2867405"/>
    <lineage>
        <taxon>Eukaryota</taxon>
        <taxon>Fungi</taxon>
        <taxon>Dikarya</taxon>
        <taxon>Ascomycota</taxon>
        <taxon>Pezizomycotina</taxon>
        <taxon>Leotiomycetes</taxon>
        <taxon>Erysiphales</taxon>
        <taxon>Erysiphaceae</taxon>
        <taxon>Blumeria</taxon>
    </lineage>
</organism>
<proteinExistence type="predicted"/>
<protein>
    <submittedName>
        <fullName evidence="2">Uncharacterized protein</fullName>
    </submittedName>
</protein>
<dbReference type="AlphaFoldDB" id="A0A383V1D6"/>